<keyword evidence="2" id="KW-0812">Transmembrane</keyword>
<evidence type="ECO:0000313" key="5">
    <source>
        <dbReference type="Proteomes" id="UP000291116"/>
    </source>
</evidence>
<feature type="region of interest" description="Disordered" evidence="1">
    <location>
        <begin position="467"/>
        <end position="507"/>
    </location>
</feature>
<proteinExistence type="predicted"/>
<feature type="transmembrane region" description="Helical" evidence="2">
    <location>
        <begin position="287"/>
        <end position="307"/>
    </location>
</feature>
<evidence type="ECO:0000313" key="4">
    <source>
        <dbReference type="EMBL" id="VEU44197.1"/>
    </source>
</evidence>
<evidence type="ECO:0000256" key="2">
    <source>
        <dbReference type="SAM" id="Phobius"/>
    </source>
</evidence>
<sequence length="507" mass="53527">MWTLSLSLSTALLAATTASASDWVVPEDERQEAYGRSSPTSKKQVKLDPLQVCLYPTYLTLPEGVLRSDLRQTVGNLVSERLEKDLGDEFVYFALTADASIDWYSGEEGASCGSLGHRLPVARNGDGDGPGFRSLAAARTDSPCTCALYSGAVVLLEGKGASPESLEPGIASSLAKGLVGALRDGPQAQEQQRPFYTELKGALVSWSAAERKPGGKLYVAPTLDQDEAGQQQLAGEESSSDGKDPIIPVVLLDEGTNPEGTYIGVNALEEQQEGDRANAFETKRGKILAGVLGGLLLVALCAICVCLRRSRRGRDTTGPGGSGSTDPRSAKDAGTVVCDDDDEEEGFRRDGVDEEIANPLTVVRPRRVREGLPPPPAAEDSEDASATAQYAGRQHHGDSSSSHGASLLDCVSVGSEWTLTTNGVASALGRLSSGGRDRGAETVAARETFDRDRQITLQKDMLQSEWTAGLQASGHHPSAAGGSALPFQDATGQGEEIFLVEPARSRR</sequence>
<feature type="signal peptide" evidence="3">
    <location>
        <begin position="1"/>
        <end position="20"/>
    </location>
</feature>
<dbReference type="Proteomes" id="UP000291116">
    <property type="component" value="Unassembled WGS sequence"/>
</dbReference>
<dbReference type="OrthoDB" id="55866at2759"/>
<keyword evidence="2" id="KW-1133">Transmembrane helix</keyword>
<protein>
    <recommendedName>
        <fullName evidence="6">TPM domain-containing protein</fullName>
    </recommendedName>
</protein>
<evidence type="ECO:0000256" key="1">
    <source>
        <dbReference type="SAM" id="MobiDB-lite"/>
    </source>
</evidence>
<organism evidence="4 5">
    <name type="scientific">Pseudo-nitzschia multistriata</name>
    <dbReference type="NCBI Taxonomy" id="183589"/>
    <lineage>
        <taxon>Eukaryota</taxon>
        <taxon>Sar</taxon>
        <taxon>Stramenopiles</taxon>
        <taxon>Ochrophyta</taxon>
        <taxon>Bacillariophyta</taxon>
        <taxon>Bacillariophyceae</taxon>
        <taxon>Bacillariophycidae</taxon>
        <taxon>Bacillariales</taxon>
        <taxon>Bacillariaceae</taxon>
        <taxon>Pseudo-nitzschia</taxon>
    </lineage>
</organism>
<accession>A0A448ZQ85</accession>
<reference evidence="4 5" key="1">
    <citation type="submission" date="2019-01" db="EMBL/GenBank/DDBJ databases">
        <authorList>
            <person name="Ferrante I. M."/>
        </authorList>
    </citation>
    <scope>NUCLEOTIDE SEQUENCE [LARGE SCALE GENOMIC DNA]</scope>
    <source>
        <strain evidence="4 5">B856</strain>
    </source>
</reference>
<dbReference type="EMBL" id="CAACVS010000627">
    <property type="protein sequence ID" value="VEU44197.1"/>
    <property type="molecule type" value="Genomic_DNA"/>
</dbReference>
<name>A0A448ZQ85_9STRA</name>
<evidence type="ECO:0008006" key="6">
    <source>
        <dbReference type="Google" id="ProtNLM"/>
    </source>
</evidence>
<keyword evidence="2" id="KW-0472">Membrane</keyword>
<dbReference type="AlphaFoldDB" id="A0A448ZQ85"/>
<evidence type="ECO:0000256" key="3">
    <source>
        <dbReference type="SAM" id="SignalP"/>
    </source>
</evidence>
<feature type="region of interest" description="Disordered" evidence="1">
    <location>
        <begin position="312"/>
        <end position="404"/>
    </location>
</feature>
<gene>
    <name evidence="4" type="ORF">PSNMU_V1.4_AUG-EV-PASAV3_0112770</name>
</gene>
<keyword evidence="3" id="KW-0732">Signal</keyword>
<feature type="chain" id="PRO_5019474176" description="TPM domain-containing protein" evidence="3">
    <location>
        <begin position="21"/>
        <end position="507"/>
    </location>
</feature>
<keyword evidence="5" id="KW-1185">Reference proteome</keyword>